<name>A0A0A8ZMH1_ARUDO</name>
<accession>A0A0A8ZMH1</accession>
<evidence type="ECO:0000313" key="1">
    <source>
        <dbReference type="EMBL" id="JAD40584.1"/>
    </source>
</evidence>
<sequence>MEMTTAVSSVILLLKKQSITFSLNAPSAQGFGILCASTGTKLLLSLT</sequence>
<dbReference type="EMBL" id="GBRH01257311">
    <property type="protein sequence ID" value="JAD40584.1"/>
    <property type="molecule type" value="Transcribed_RNA"/>
</dbReference>
<organism evidence="1">
    <name type="scientific">Arundo donax</name>
    <name type="common">Giant reed</name>
    <name type="synonym">Donax arundinaceus</name>
    <dbReference type="NCBI Taxonomy" id="35708"/>
    <lineage>
        <taxon>Eukaryota</taxon>
        <taxon>Viridiplantae</taxon>
        <taxon>Streptophyta</taxon>
        <taxon>Embryophyta</taxon>
        <taxon>Tracheophyta</taxon>
        <taxon>Spermatophyta</taxon>
        <taxon>Magnoliopsida</taxon>
        <taxon>Liliopsida</taxon>
        <taxon>Poales</taxon>
        <taxon>Poaceae</taxon>
        <taxon>PACMAD clade</taxon>
        <taxon>Arundinoideae</taxon>
        <taxon>Arundineae</taxon>
        <taxon>Arundo</taxon>
    </lineage>
</organism>
<proteinExistence type="predicted"/>
<protein>
    <submittedName>
        <fullName evidence="1">Uncharacterized protein</fullName>
    </submittedName>
</protein>
<reference evidence="1" key="2">
    <citation type="journal article" date="2015" name="Data Brief">
        <title>Shoot transcriptome of the giant reed, Arundo donax.</title>
        <authorList>
            <person name="Barrero R.A."/>
            <person name="Guerrero F.D."/>
            <person name="Moolhuijzen P."/>
            <person name="Goolsby J.A."/>
            <person name="Tidwell J."/>
            <person name="Bellgard S.E."/>
            <person name="Bellgard M.I."/>
        </authorList>
    </citation>
    <scope>NUCLEOTIDE SEQUENCE</scope>
    <source>
        <tissue evidence="1">Shoot tissue taken approximately 20 cm above the soil surface</tissue>
    </source>
</reference>
<dbReference type="AlphaFoldDB" id="A0A0A8ZMH1"/>
<reference evidence="1" key="1">
    <citation type="submission" date="2014-09" db="EMBL/GenBank/DDBJ databases">
        <authorList>
            <person name="Magalhaes I.L.F."/>
            <person name="Oliveira U."/>
            <person name="Santos F.R."/>
            <person name="Vidigal T.H.D.A."/>
            <person name="Brescovit A.D."/>
            <person name="Santos A.J."/>
        </authorList>
    </citation>
    <scope>NUCLEOTIDE SEQUENCE</scope>
    <source>
        <tissue evidence="1">Shoot tissue taken approximately 20 cm above the soil surface</tissue>
    </source>
</reference>